<dbReference type="Proteomes" id="UP000594454">
    <property type="component" value="Chromosome 3"/>
</dbReference>
<keyword evidence="6 17" id="KW-0479">Metal-binding</keyword>
<sequence length="1124" mass="129511">MLRIRRRFALILCLISISFFLFLYLLINFSIPADKQNLNNIENKLKLLENGLYQHGKEVLDIRRQIDHLNVNGGPNDQKESESQIAEPKASLNKNDMFKDMVINADEYQKCSIGAEMVPPDIQMLDVYKELKFDNIDGGAWKQGWDVKYDPMEFNKHHKLKVFVVPHSHNDPGWIKTFDDYYEHDTKNILYNMLRHLNENPDMKFIWAEISYFSRWYESLSKNSTEIVKKLVKNGQLEFVTGGWVMPDEANSHWLSIAIQLAEGQNWLKQYLNVTPKTSWAIDPFGHSSTMPYILKSAGIEDILIQRTHYSIKKRLALEKQLEFRWRQVWDDSGQTDVFTHMMPFYSYDIPHTCGPDPKICCQFDFKRLPGFGLTCPWRIAPQVITDTNVAKRAELILDQWRKKSTLYKTRSVLIPLGDDFRFTQSTEWESQRKNYEKLFDYMNNEPSLFVEAKFATLQEYFESVHRDKQLTEFPSLSGDFFTYADRDDHYWSGYYTSRPYHKRMDRILLHYIRSAEMMYSWNKWDDNLGFEDLLANATRALSLFQHHDGITGTAKNHVVRDYARMMNYAVKSCKFIMQQAAYRLLTKSSAYEPDYKYTYFHLDESRWPGPDDSRTTIIIADQLPTKHVVFHNSLPQWREELVEFYVSTPYVKVTDFENKKIQSQVSPVWSWHKSYQSNTHPQASNTKFALLFKVKVPPLGMATYIVHSVSPNEPNTGATFANITILTTEPFSVNIGDYPLPPEFTTPREITLRVGDGPSASFSQFGLLKSMSAGANAQTVPMHLEFLKYGTRRHPASSGAYLFLPDGPAEHMILGAPTVLICQGVLESSITTGLPFAVHKTILRGEAVEIRNNVDIGNMGNTEIAMRISTNINSRNVFYTDLNGLQMIKRNYFQKLPLQANYYPISASTYIEDENIRFTILSGQPLGGASLQSGQIEIMQERRLDQDDERGLGQGVLDNQPVIHIFRLLLENLEGCSRKQAEYPGGLLTLQSYRELQTLLHPIDKFVWNDNDWSGVKGSFGDEHEPLDVDFEVGIVRSLPLKYGDKGDMQGHLGLVVHRTNLEECADSGSRVGRANIKRLLNLNDDNNIFSSKLTFLSKNGKVTADDIHFCPMDVKSFIVERR</sequence>
<evidence type="ECO:0000256" key="5">
    <source>
        <dbReference type="ARBA" id="ARBA00022692"/>
    </source>
</evidence>
<proteinExistence type="inferred from homology"/>
<evidence type="ECO:0000256" key="6">
    <source>
        <dbReference type="ARBA" id="ARBA00022723"/>
    </source>
</evidence>
<dbReference type="InterPro" id="IPR015341">
    <property type="entry name" value="Glyco_hydro_38_cen"/>
</dbReference>
<comment type="catalytic activity">
    <reaction evidence="16">
        <text>N(4)-{beta-D-GlcNAc-(1-&gt;2)-alpha-D-Man-(1-&gt;3)-[alpha-D-Man-(1-&gt;3)-[alpha-D-Man-(1-&gt;6)]-alpha-D-Man-(1-&gt;6)]-beta-D-Man-(1-&gt;4)-beta-D-GlcNAc-(1-&gt;4)-beta-D-GlcNAc}-L-asparaginyl-[protein] + 2 H2O = 2 alpha-D-mannopyranose + an N(4)-{beta-D-GlcNAc-(1-&gt;2)-alpha-D-Man-(1-&gt;3)-[alpha-D-Man-(1-&gt;6)]-beta-D-Man-(1-&gt;4)-beta-D-GlcNAc-(1-&gt;4)-beta-D-GlcNAc}-L-asparaginyl-[protein]</text>
        <dbReference type="Rhea" id="RHEA:56052"/>
        <dbReference type="Rhea" id="RHEA-COMP:14368"/>
        <dbReference type="Rhea" id="RHEA-COMP:14369"/>
        <dbReference type="ChEBI" id="CHEBI:15377"/>
        <dbReference type="ChEBI" id="CHEBI:28729"/>
        <dbReference type="ChEBI" id="CHEBI:60615"/>
        <dbReference type="ChEBI" id="CHEBI:60625"/>
        <dbReference type="EC" id="3.2.1.114"/>
    </reaction>
</comment>
<evidence type="ECO:0000256" key="16">
    <source>
        <dbReference type="ARBA" id="ARBA00093232"/>
    </source>
</evidence>
<comment type="subunit">
    <text evidence="4">Homodimer; disulfide-linked.</text>
</comment>
<dbReference type="InterPro" id="IPR048534">
    <property type="entry name" value="Man2a1-like_dom"/>
</dbReference>
<dbReference type="CDD" id="cd10809">
    <property type="entry name" value="GH38N_AMII_GMII_SfManIII_like"/>
    <property type="match status" value="1"/>
</dbReference>
<dbReference type="GO" id="GO:0030246">
    <property type="term" value="F:carbohydrate binding"/>
    <property type="evidence" value="ECO:0007669"/>
    <property type="project" value="InterPro"/>
</dbReference>
<dbReference type="AlphaFoldDB" id="A0A7R8YTC2"/>
<feature type="domain" description="Glycoside hydrolase family 38 central" evidence="18">
    <location>
        <begin position="490"/>
        <end position="567"/>
    </location>
</feature>
<evidence type="ECO:0000256" key="15">
    <source>
        <dbReference type="ARBA" id="ARBA00059516"/>
    </source>
</evidence>
<dbReference type="SUPFAM" id="SSF74650">
    <property type="entry name" value="Galactose mutarotase-like"/>
    <property type="match status" value="1"/>
</dbReference>
<comment type="function">
    <text evidence="15">Catalyzes the first committed step in the biosynthesis of complex N-glycans. It controls conversion of high mannose to complex N-glycans; the final hydrolytic step in the N-glycan maturation pathway.</text>
</comment>
<dbReference type="SUPFAM" id="SSF88688">
    <property type="entry name" value="Families 57/38 glycoside transferase middle domain"/>
    <property type="match status" value="1"/>
</dbReference>
<keyword evidence="20" id="KW-1185">Reference proteome</keyword>
<dbReference type="FunFam" id="1.20.1270.50:FF:000001">
    <property type="entry name" value="Alpha-mannosidase"/>
    <property type="match status" value="1"/>
</dbReference>
<comment type="pathway">
    <text evidence="2">Protein modification; protein glycosylation.</text>
</comment>
<evidence type="ECO:0000256" key="17">
    <source>
        <dbReference type="RuleBase" id="RU361199"/>
    </source>
</evidence>
<dbReference type="PANTHER" id="PTHR11607">
    <property type="entry name" value="ALPHA-MANNOSIDASE"/>
    <property type="match status" value="1"/>
</dbReference>
<keyword evidence="13" id="KW-1015">Disulfide bond</keyword>
<protein>
    <recommendedName>
        <fullName evidence="17">Alpha-mannosidase</fullName>
        <ecNumber evidence="17">3.2.1.-</ecNumber>
    </recommendedName>
</protein>
<gene>
    <name evidence="19" type="ORF">HERILL_LOCUS7708</name>
</gene>
<dbReference type="GO" id="GO:0006013">
    <property type="term" value="P:mannose metabolic process"/>
    <property type="evidence" value="ECO:0007669"/>
    <property type="project" value="InterPro"/>
</dbReference>
<evidence type="ECO:0000256" key="11">
    <source>
        <dbReference type="ARBA" id="ARBA00023034"/>
    </source>
</evidence>
<keyword evidence="7 17" id="KW-0378">Hydrolase</keyword>
<dbReference type="PANTHER" id="PTHR11607:SF3">
    <property type="entry name" value="LYSOSOMAL ALPHA-MANNOSIDASE"/>
    <property type="match status" value="1"/>
</dbReference>
<evidence type="ECO:0000313" key="20">
    <source>
        <dbReference type="Proteomes" id="UP000594454"/>
    </source>
</evidence>
<organism evidence="19 20">
    <name type="scientific">Hermetia illucens</name>
    <name type="common">Black soldier fly</name>
    <dbReference type="NCBI Taxonomy" id="343691"/>
    <lineage>
        <taxon>Eukaryota</taxon>
        <taxon>Metazoa</taxon>
        <taxon>Ecdysozoa</taxon>
        <taxon>Arthropoda</taxon>
        <taxon>Hexapoda</taxon>
        <taxon>Insecta</taxon>
        <taxon>Pterygota</taxon>
        <taxon>Neoptera</taxon>
        <taxon>Endopterygota</taxon>
        <taxon>Diptera</taxon>
        <taxon>Brachycera</taxon>
        <taxon>Stratiomyomorpha</taxon>
        <taxon>Stratiomyidae</taxon>
        <taxon>Hermetiinae</taxon>
        <taxon>Hermetia</taxon>
    </lineage>
</organism>
<dbReference type="InterPro" id="IPR011682">
    <property type="entry name" value="Glyco_hydro_38_C"/>
</dbReference>
<dbReference type="Gene3D" id="3.20.110.10">
    <property type="entry name" value="Glycoside hydrolase 38, N terminal domain"/>
    <property type="match status" value="1"/>
</dbReference>
<keyword evidence="8 17" id="KW-0862">Zinc</keyword>
<comment type="similarity">
    <text evidence="3 17">Belongs to the glycosyl hydrolase 38 family.</text>
</comment>
<dbReference type="Gene3D" id="2.70.98.30">
    <property type="entry name" value="Golgi alpha-mannosidase II, domain 4"/>
    <property type="match status" value="1"/>
</dbReference>
<evidence type="ECO:0000256" key="13">
    <source>
        <dbReference type="ARBA" id="ARBA00023157"/>
    </source>
</evidence>
<dbReference type="EC" id="3.2.1.-" evidence="17"/>
<dbReference type="FunFam" id="3.20.110.10:FF:000003">
    <property type="entry name" value="Alpha-mannosidase"/>
    <property type="match status" value="1"/>
</dbReference>
<name>A0A7R8YTC2_HERIL</name>
<evidence type="ECO:0000256" key="9">
    <source>
        <dbReference type="ARBA" id="ARBA00022968"/>
    </source>
</evidence>
<dbReference type="SUPFAM" id="SSF88713">
    <property type="entry name" value="Glycoside hydrolase/deacetylase"/>
    <property type="match status" value="1"/>
</dbReference>
<dbReference type="InterPro" id="IPR011330">
    <property type="entry name" value="Glyco_hydro/deAcase_b/a-brl"/>
</dbReference>
<dbReference type="InterPro" id="IPR011013">
    <property type="entry name" value="Gal_mutarotase_sf_dom"/>
</dbReference>
<dbReference type="InterPro" id="IPR050843">
    <property type="entry name" value="Glycosyl_Hydrlase_38"/>
</dbReference>
<dbReference type="FunCoup" id="A0A7R8YTC2">
    <property type="interactions" value="687"/>
</dbReference>
<reference evidence="19 20" key="1">
    <citation type="submission" date="2020-11" db="EMBL/GenBank/DDBJ databases">
        <authorList>
            <person name="Wallbank WR R."/>
            <person name="Pardo Diaz C."/>
            <person name="Kozak K."/>
            <person name="Martin S."/>
            <person name="Jiggins C."/>
            <person name="Moest M."/>
            <person name="Warren A I."/>
            <person name="Generalovic N T."/>
            <person name="Byers J.R.P. K."/>
            <person name="Montejo-Kovacevich G."/>
            <person name="Yen C E."/>
        </authorList>
    </citation>
    <scope>NUCLEOTIDE SEQUENCE [LARGE SCALE GENOMIC DNA]</scope>
</reference>
<comment type="subcellular location">
    <subcellularLocation>
        <location evidence="1">Golgi apparatus membrane</location>
        <topology evidence="1">Single-pass type II membrane protein</topology>
    </subcellularLocation>
</comment>
<dbReference type="Gene3D" id="1.20.1270.50">
    <property type="entry name" value="Glycoside hydrolase family 38, central domain"/>
    <property type="match status" value="1"/>
</dbReference>
<evidence type="ECO:0000256" key="8">
    <source>
        <dbReference type="ARBA" id="ARBA00022833"/>
    </source>
</evidence>
<evidence type="ECO:0000259" key="18">
    <source>
        <dbReference type="SMART" id="SM00872"/>
    </source>
</evidence>
<dbReference type="InParanoid" id="A0A7R8YTC2"/>
<comment type="cofactor">
    <cofactor evidence="17">
        <name>Zn(2+)</name>
        <dbReference type="ChEBI" id="CHEBI:29105"/>
    </cofactor>
    <text evidence="17">Binds 1 zinc ion per subunit.</text>
</comment>
<evidence type="ECO:0000256" key="3">
    <source>
        <dbReference type="ARBA" id="ARBA00009792"/>
    </source>
</evidence>
<evidence type="ECO:0000256" key="12">
    <source>
        <dbReference type="ARBA" id="ARBA00023136"/>
    </source>
</evidence>
<dbReference type="InterPro" id="IPR037094">
    <property type="entry name" value="Glyco_hydro_38_cen_sf"/>
</dbReference>
<evidence type="ECO:0000256" key="7">
    <source>
        <dbReference type="ARBA" id="ARBA00022801"/>
    </source>
</evidence>
<dbReference type="GO" id="GO:0006491">
    <property type="term" value="P:N-glycan processing"/>
    <property type="evidence" value="ECO:0007669"/>
    <property type="project" value="TreeGrafter"/>
</dbReference>
<keyword evidence="12" id="KW-0472">Membrane</keyword>
<dbReference type="InterPro" id="IPR013780">
    <property type="entry name" value="Glyco_hydro_b"/>
</dbReference>
<dbReference type="EMBL" id="LR899011">
    <property type="protein sequence ID" value="CAD7084832.1"/>
    <property type="molecule type" value="Genomic_DNA"/>
</dbReference>
<dbReference type="InterPro" id="IPR000602">
    <property type="entry name" value="Glyco_hydro_38_N"/>
</dbReference>
<evidence type="ECO:0000256" key="14">
    <source>
        <dbReference type="ARBA" id="ARBA00023295"/>
    </source>
</evidence>
<dbReference type="FunFam" id="2.70.98.30:FF:000002">
    <property type="entry name" value="Alpha-mannosidase"/>
    <property type="match status" value="1"/>
</dbReference>
<dbReference type="Pfam" id="PF09261">
    <property type="entry name" value="Alpha-mann_mid"/>
    <property type="match status" value="1"/>
</dbReference>
<dbReference type="GO" id="GO:0004572">
    <property type="term" value="F:mannosyl-oligosaccharide 1,3-1,6-alpha-mannosidase activity"/>
    <property type="evidence" value="ECO:0007669"/>
    <property type="project" value="UniProtKB-EC"/>
</dbReference>
<dbReference type="InterPro" id="IPR027291">
    <property type="entry name" value="Glyco_hydro_38_N_sf"/>
</dbReference>
<dbReference type="InterPro" id="IPR028995">
    <property type="entry name" value="Glyco_hydro_57/38_cen_sf"/>
</dbReference>
<keyword evidence="11" id="KW-0333">Golgi apparatus</keyword>
<evidence type="ECO:0000313" key="19">
    <source>
        <dbReference type="EMBL" id="CAD7084832.1"/>
    </source>
</evidence>
<dbReference type="Gene3D" id="2.60.40.1360">
    <property type="match status" value="1"/>
</dbReference>
<dbReference type="GO" id="GO:0000139">
    <property type="term" value="C:Golgi membrane"/>
    <property type="evidence" value="ECO:0007669"/>
    <property type="project" value="UniProtKB-SubCell"/>
</dbReference>
<dbReference type="GO" id="GO:0046872">
    <property type="term" value="F:metal ion binding"/>
    <property type="evidence" value="ECO:0007669"/>
    <property type="project" value="UniProtKB-KW"/>
</dbReference>
<dbReference type="OMA" id="CPWGQHP"/>
<evidence type="ECO:0000256" key="2">
    <source>
        <dbReference type="ARBA" id="ARBA00004922"/>
    </source>
</evidence>
<evidence type="ECO:0000256" key="10">
    <source>
        <dbReference type="ARBA" id="ARBA00022989"/>
    </source>
</evidence>
<dbReference type="FunFam" id="2.60.40.1180:FF:000019">
    <property type="entry name" value="Alpha-mannosidase 2"/>
    <property type="match status" value="1"/>
</dbReference>
<dbReference type="OrthoDB" id="10261055at2759"/>
<accession>A0A7R8YTC2</accession>
<dbReference type="Pfam" id="PF07748">
    <property type="entry name" value="Glyco_hydro_38C"/>
    <property type="match status" value="1"/>
</dbReference>
<dbReference type="Pfam" id="PF01074">
    <property type="entry name" value="Glyco_hydro_38N"/>
    <property type="match status" value="1"/>
</dbReference>
<keyword evidence="5" id="KW-0812">Transmembrane</keyword>
<keyword evidence="14 17" id="KW-0326">Glycosidase</keyword>
<dbReference type="Gene3D" id="2.60.40.1180">
    <property type="entry name" value="Golgi alpha-mannosidase II"/>
    <property type="match status" value="1"/>
</dbReference>
<evidence type="ECO:0000256" key="1">
    <source>
        <dbReference type="ARBA" id="ARBA00004323"/>
    </source>
</evidence>
<keyword evidence="9" id="KW-0735">Signal-anchor</keyword>
<keyword evidence="10" id="KW-1133">Transmembrane helix</keyword>
<evidence type="ECO:0000256" key="4">
    <source>
        <dbReference type="ARBA" id="ARBA00011748"/>
    </source>
</evidence>
<dbReference type="SMART" id="SM00872">
    <property type="entry name" value="Alpha-mann_mid"/>
    <property type="match status" value="1"/>
</dbReference>
<dbReference type="Pfam" id="PF21260">
    <property type="entry name" value="Laman-like_dom"/>
    <property type="match status" value="1"/>
</dbReference>